<gene>
    <name evidence="1" type="ORF">PBC4_074</name>
</gene>
<organism evidence="1 2">
    <name type="scientific">Bacillus phage PBC4</name>
    <dbReference type="NCBI Taxonomy" id="1675028"/>
    <lineage>
        <taxon>Viruses</taxon>
        <taxon>Duplodnaviria</taxon>
        <taxon>Heunggongvirae</taxon>
        <taxon>Uroviricota</taxon>
        <taxon>Caudoviricetes</taxon>
        <taxon>Sejongvirinae</taxon>
        <taxon>Yihwangvirus</taxon>
        <taxon>Yihwangvirus PBC4</taxon>
    </lineage>
</organism>
<sequence length="127" mass="14498">MKQTQAHELVDKYKIQDGLIVEVLKYESLGGYYYNKLPSKRLAGCKGGSVLTEDYEDGVGRVLPKGTMFLHTSPVRPITNVDDFRFEIRVSGGCIQGKHYQIEKVLNQIQYLIKSYKDGSYNDKEEN</sequence>
<proteinExistence type="predicted"/>
<evidence type="ECO:0000313" key="2">
    <source>
        <dbReference type="Proteomes" id="UP000224963"/>
    </source>
</evidence>
<protein>
    <submittedName>
        <fullName evidence="1">Uncharacterized protein</fullName>
    </submittedName>
</protein>
<evidence type="ECO:0000313" key="1">
    <source>
        <dbReference type="EMBL" id="AKQ08266.1"/>
    </source>
</evidence>
<keyword evidence="2" id="KW-1185">Reference proteome</keyword>
<reference evidence="1 2" key="1">
    <citation type="journal article" date="2016" name="FEMS Microbiol. Lett.">
        <title>Characterization of LysPBC4, a novel Bacillus cereus-specific endolysin of bacteriophage PBC4.</title>
        <authorList>
            <person name="Na H."/>
            <person name="Kong M."/>
            <person name="Ryu S."/>
        </authorList>
    </citation>
    <scope>NUCLEOTIDE SEQUENCE [LARGE SCALE GENOMIC DNA]</scope>
</reference>
<name>A0A1D6X8C5_9CAUD</name>
<dbReference type="Proteomes" id="UP000224963">
    <property type="component" value="Segment"/>
</dbReference>
<accession>A0A1D6X8C5</accession>
<dbReference type="EMBL" id="KT070866">
    <property type="protein sequence ID" value="AKQ08266.1"/>
    <property type="molecule type" value="Genomic_DNA"/>
</dbReference>